<evidence type="ECO:0000259" key="1">
    <source>
        <dbReference type="Pfam" id="PF01464"/>
    </source>
</evidence>
<gene>
    <name evidence="3" type="ORF">AT728_40145</name>
</gene>
<name>A0A0W7XB16_9ACTN</name>
<dbReference type="PANTHER" id="PTHR21666:SF270">
    <property type="entry name" value="MUREIN HYDROLASE ACTIVATOR ENVC"/>
    <property type="match status" value="1"/>
</dbReference>
<dbReference type="EMBL" id="LOCL01000023">
    <property type="protein sequence ID" value="KUF20140.1"/>
    <property type="molecule type" value="Genomic_DNA"/>
</dbReference>
<dbReference type="AlphaFoldDB" id="A0A0W7XB16"/>
<feature type="domain" description="M23ase beta-sheet core" evidence="2">
    <location>
        <begin position="224"/>
        <end position="311"/>
    </location>
</feature>
<dbReference type="InterPro" id="IPR050570">
    <property type="entry name" value="Cell_wall_metabolism_enzyme"/>
</dbReference>
<dbReference type="FunFam" id="2.70.70.10:FF:000013">
    <property type="entry name" value="Peptidase family M23"/>
    <property type="match status" value="1"/>
</dbReference>
<keyword evidence="4" id="KW-1185">Reference proteome</keyword>
<dbReference type="Proteomes" id="UP000054804">
    <property type="component" value="Unassembled WGS sequence"/>
</dbReference>
<dbReference type="Gene3D" id="1.10.530.10">
    <property type="match status" value="1"/>
</dbReference>
<reference evidence="3 4" key="1">
    <citation type="submission" date="2015-12" db="EMBL/GenBank/DDBJ databases">
        <title>Draft genome sequence of Streptomyces silvensis ATCC 53525, a producer of novel hormone antagonists.</title>
        <authorList>
            <person name="Johnston C.W."/>
            <person name="Li Y."/>
            <person name="Magarvey N.A."/>
        </authorList>
    </citation>
    <scope>NUCLEOTIDE SEQUENCE [LARGE SCALE GENOMIC DNA]</scope>
    <source>
        <strain evidence="3 4">ATCC 53525</strain>
    </source>
</reference>
<dbReference type="CDD" id="cd00254">
    <property type="entry name" value="LT-like"/>
    <property type="match status" value="1"/>
</dbReference>
<sequence length="332" mass="34216">MAAALAVSPLAVSLGLLFLVTTWGEDEAAASSGGGYTLSAGKLRVGPGYVPAAYAGLIEEAAAACDAGLPAGVLAAQLKQESGFNPKAKSPAKARGIAQFVPGTWNQWGRGGNVWNPKHAIPAQGRFMCSLLKEAKKHPGYDGSPIELALAGYNAGWGAVQRYHGIPPYKETRNYVRVIMGNVKLLTAPDTSGIPENSGGWGLPVKAPVGTPYHQAGSAWSSGYHTGIDFAVPIGTKVRSIGPAKVVAAGPGGSYGNQVVLRHADGMYSQYAHMARVKVSVGGTVQGGQVIGISGKTGNASGPHLHLEIRTGPAYGSDISPVPYLRKQGVNI</sequence>
<dbReference type="Gene3D" id="2.70.70.10">
    <property type="entry name" value="Glucose Permease (Domain IIA)"/>
    <property type="match status" value="1"/>
</dbReference>
<dbReference type="InterPro" id="IPR008258">
    <property type="entry name" value="Transglycosylase_SLT_dom_1"/>
</dbReference>
<protein>
    <submittedName>
        <fullName evidence="3">Peptidase M23</fullName>
    </submittedName>
</protein>
<comment type="caution">
    <text evidence="3">The sequence shown here is derived from an EMBL/GenBank/DDBJ whole genome shotgun (WGS) entry which is preliminary data.</text>
</comment>
<dbReference type="SUPFAM" id="SSF51261">
    <property type="entry name" value="Duplicated hybrid motif"/>
    <property type="match status" value="1"/>
</dbReference>
<dbReference type="Pfam" id="PF01464">
    <property type="entry name" value="SLT"/>
    <property type="match status" value="1"/>
</dbReference>
<dbReference type="PANTHER" id="PTHR21666">
    <property type="entry name" value="PEPTIDASE-RELATED"/>
    <property type="match status" value="1"/>
</dbReference>
<feature type="domain" description="Transglycosylase SLT" evidence="1">
    <location>
        <begin position="62"/>
        <end position="174"/>
    </location>
</feature>
<dbReference type="SUPFAM" id="SSF53955">
    <property type="entry name" value="Lysozyme-like"/>
    <property type="match status" value="1"/>
</dbReference>
<proteinExistence type="predicted"/>
<dbReference type="Pfam" id="PF01551">
    <property type="entry name" value="Peptidase_M23"/>
    <property type="match status" value="1"/>
</dbReference>
<dbReference type="InterPro" id="IPR016047">
    <property type="entry name" value="M23ase_b-sheet_dom"/>
</dbReference>
<dbReference type="STRING" id="1765722.AT728_40145"/>
<dbReference type="GO" id="GO:0004222">
    <property type="term" value="F:metalloendopeptidase activity"/>
    <property type="evidence" value="ECO:0007669"/>
    <property type="project" value="TreeGrafter"/>
</dbReference>
<organism evidence="3 4">
    <name type="scientific">Streptomyces silvensis</name>
    <dbReference type="NCBI Taxonomy" id="1765722"/>
    <lineage>
        <taxon>Bacteria</taxon>
        <taxon>Bacillati</taxon>
        <taxon>Actinomycetota</taxon>
        <taxon>Actinomycetes</taxon>
        <taxon>Kitasatosporales</taxon>
        <taxon>Streptomycetaceae</taxon>
        <taxon>Streptomyces</taxon>
    </lineage>
</organism>
<evidence type="ECO:0000313" key="4">
    <source>
        <dbReference type="Proteomes" id="UP000054804"/>
    </source>
</evidence>
<dbReference type="CDD" id="cd12797">
    <property type="entry name" value="M23_peptidase"/>
    <property type="match status" value="1"/>
</dbReference>
<dbReference type="InterPro" id="IPR011055">
    <property type="entry name" value="Dup_hybrid_motif"/>
</dbReference>
<dbReference type="OrthoDB" id="9815778at2"/>
<dbReference type="InterPro" id="IPR023346">
    <property type="entry name" value="Lysozyme-like_dom_sf"/>
</dbReference>
<accession>A0A0W7XB16</accession>
<evidence type="ECO:0000259" key="2">
    <source>
        <dbReference type="Pfam" id="PF01551"/>
    </source>
</evidence>
<evidence type="ECO:0000313" key="3">
    <source>
        <dbReference type="EMBL" id="KUF20140.1"/>
    </source>
</evidence>